<feature type="transmembrane region" description="Helical" evidence="1">
    <location>
        <begin position="7"/>
        <end position="28"/>
    </location>
</feature>
<name>A0A0F8ZLJ3_9ZZZZ</name>
<organism evidence="3">
    <name type="scientific">marine sediment metagenome</name>
    <dbReference type="NCBI Taxonomy" id="412755"/>
    <lineage>
        <taxon>unclassified sequences</taxon>
        <taxon>metagenomes</taxon>
        <taxon>ecological metagenomes</taxon>
    </lineage>
</organism>
<dbReference type="PROSITE" id="PS50850">
    <property type="entry name" value="MFS"/>
    <property type="match status" value="1"/>
</dbReference>
<dbReference type="InterPro" id="IPR020846">
    <property type="entry name" value="MFS_dom"/>
</dbReference>
<dbReference type="SUPFAM" id="SSF103473">
    <property type="entry name" value="MFS general substrate transporter"/>
    <property type="match status" value="1"/>
</dbReference>
<keyword evidence="1" id="KW-0472">Membrane</keyword>
<accession>A0A0F8ZLJ3</accession>
<feature type="transmembrane region" description="Helical" evidence="1">
    <location>
        <begin position="243"/>
        <end position="261"/>
    </location>
</feature>
<dbReference type="GO" id="GO:0022857">
    <property type="term" value="F:transmembrane transporter activity"/>
    <property type="evidence" value="ECO:0007669"/>
    <property type="project" value="InterPro"/>
</dbReference>
<dbReference type="EMBL" id="LAZR01047225">
    <property type="protein sequence ID" value="KKK94713.1"/>
    <property type="molecule type" value="Genomic_DNA"/>
</dbReference>
<keyword evidence="1" id="KW-1133">Transmembrane helix</keyword>
<sequence>MARIMSIVMMVFALVPALAPMLGAGIILTAGWRAIFIAFMVFSIISVVWMGLRLPETLPRENRRPLRARLIIAAVRELLTHPSVRLSIIVQSLALAMLFSMLMLVQPIYDSVYGRGDSFPLWFGGIAVVAASASLINALLVVRYGMRRLVTIALGVQIILSGVMYFANLGALPDPYGFAAFVFFQTCLFFQAGLTLGNLNAIAMEPMGHIAGMAASVVGAISTVLAALIASPVGLMFDGTTKPLALAMLCMAVVAYGLMLYMGRVENRLPAAAE</sequence>
<dbReference type="AlphaFoldDB" id="A0A0F8ZLJ3"/>
<feature type="domain" description="Major facilitator superfamily (MFS) profile" evidence="2">
    <location>
        <begin position="1"/>
        <end position="268"/>
    </location>
</feature>
<evidence type="ECO:0000259" key="2">
    <source>
        <dbReference type="PROSITE" id="PS50850"/>
    </source>
</evidence>
<dbReference type="InterPro" id="IPR011701">
    <property type="entry name" value="MFS"/>
</dbReference>
<reference evidence="3" key="1">
    <citation type="journal article" date="2015" name="Nature">
        <title>Complex archaea that bridge the gap between prokaryotes and eukaryotes.</title>
        <authorList>
            <person name="Spang A."/>
            <person name="Saw J.H."/>
            <person name="Jorgensen S.L."/>
            <person name="Zaremba-Niedzwiedzka K."/>
            <person name="Martijn J."/>
            <person name="Lind A.E."/>
            <person name="van Eijk R."/>
            <person name="Schleper C."/>
            <person name="Guy L."/>
            <person name="Ettema T.J."/>
        </authorList>
    </citation>
    <scope>NUCLEOTIDE SEQUENCE</scope>
</reference>
<dbReference type="Gene3D" id="1.20.1720.10">
    <property type="entry name" value="Multidrug resistance protein D"/>
    <property type="match status" value="1"/>
</dbReference>
<evidence type="ECO:0000256" key="1">
    <source>
        <dbReference type="SAM" id="Phobius"/>
    </source>
</evidence>
<protein>
    <recommendedName>
        <fullName evidence="2">Major facilitator superfamily (MFS) profile domain-containing protein</fullName>
    </recommendedName>
</protein>
<feature type="transmembrane region" description="Helical" evidence="1">
    <location>
        <begin position="121"/>
        <end position="142"/>
    </location>
</feature>
<keyword evidence="1" id="KW-0812">Transmembrane</keyword>
<feature type="transmembrane region" description="Helical" evidence="1">
    <location>
        <begin position="211"/>
        <end position="237"/>
    </location>
</feature>
<dbReference type="Pfam" id="PF07690">
    <property type="entry name" value="MFS_1"/>
    <property type="match status" value="1"/>
</dbReference>
<feature type="transmembrane region" description="Helical" evidence="1">
    <location>
        <begin position="86"/>
        <end position="109"/>
    </location>
</feature>
<feature type="transmembrane region" description="Helical" evidence="1">
    <location>
        <begin position="34"/>
        <end position="54"/>
    </location>
</feature>
<evidence type="ECO:0000313" key="3">
    <source>
        <dbReference type="EMBL" id="KKK94713.1"/>
    </source>
</evidence>
<comment type="caution">
    <text evidence="3">The sequence shown here is derived from an EMBL/GenBank/DDBJ whole genome shotgun (WGS) entry which is preliminary data.</text>
</comment>
<proteinExistence type="predicted"/>
<feature type="transmembrane region" description="Helical" evidence="1">
    <location>
        <begin position="178"/>
        <end position="199"/>
    </location>
</feature>
<feature type="transmembrane region" description="Helical" evidence="1">
    <location>
        <begin position="149"/>
        <end position="172"/>
    </location>
</feature>
<gene>
    <name evidence="3" type="ORF">LCGC14_2680100</name>
</gene>
<dbReference type="InterPro" id="IPR036259">
    <property type="entry name" value="MFS_trans_sf"/>
</dbReference>